<dbReference type="SUPFAM" id="SSF50630">
    <property type="entry name" value="Acid proteases"/>
    <property type="match status" value="1"/>
</dbReference>
<dbReference type="OrthoDB" id="6772952at2759"/>
<sequence>MKKRIHDDEDKASQIAYADLIVNGELVTFLIDLGTNVNILPRSRAPTPPISKVTGHFMAYGGNKIPTNGLVALLIVMNGSDQGPLEFLIKDVDQPILGSPACLNMKLVSLHLPSFLRHATEECNGKMEYYNHDFEEIFMQSPGHIAMH</sequence>
<organism evidence="1 2">
    <name type="scientific">Lepeophtheirus salmonis</name>
    <name type="common">Salmon louse</name>
    <name type="synonym">Caligus salmonis</name>
    <dbReference type="NCBI Taxonomy" id="72036"/>
    <lineage>
        <taxon>Eukaryota</taxon>
        <taxon>Metazoa</taxon>
        <taxon>Ecdysozoa</taxon>
        <taxon>Arthropoda</taxon>
        <taxon>Crustacea</taxon>
        <taxon>Multicrustacea</taxon>
        <taxon>Hexanauplia</taxon>
        <taxon>Copepoda</taxon>
        <taxon>Siphonostomatoida</taxon>
        <taxon>Caligidae</taxon>
        <taxon>Lepeophtheirus</taxon>
    </lineage>
</organism>
<keyword evidence="2" id="KW-1185">Reference proteome</keyword>
<dbReference type="Proteomes" id="UP000675881">
    <property type="component" value="Chromosome 1"/>
</dbReference>
<gene>
    <name evidence="1" type="ORF">LSAA_1182</name>
</gene>
<proteinExistence type="predicted"/>
<name>A0A7R8CC87_LEPSM</name>
<protein>
    <submittedName>
        <fullName evidence="1">(salmon louse) hypothetical protein</fullName>
    </submittedName>
</protein>
<dbReference type="InterPro" id="IPR021109">
    <property type="entry name" value="Peptidase_aspartic_dom_sf"/>
</dbReference>
<accession>A0A7R8CC87</accession>
<dbReference type="EMBL" id="HG994580">
    <property type="protein sequence ID" value="CAF2766633.1"/>
    <property type="molecule type" value="Genomic_DNA"/>
</dbReference>
<evidence type="ECO:0000313" key="1">
    <source>
        <dbReference type="EMBL" id="CAF2766633.1"/>
    </source>
</evidence>
<reference evidence="1" key="1">
    <citation type="submission" date="2021-02" db="EMBL/GenBank/DDBJ databases">
        <authorList>
            <person name="Bekaert M."/>
        </authorList>
    </citation>
    <scope>NUCLEOTIDE SEQUENCE</scope>
    <source>
        <strain evidence="1">IoA-00</strain>
    </source>
</reference>
<evidence type="ECO:0000313" key="2">
    <source>
        <dbReference type="Proteomes" id="UP000675881"/>
    </source>
</evidence>
<dbReference type="AlphaFoldDB" id="A0A7R8CC87"/>